<keyword evidence="4" id="KW-0687">Ribonucleoprotein</keyword>
<dbReference type="AlphaFoldDB" id="A0A915HNV1"/>
<proteinExistence type="predicted"/>
<evidence type="ECO:0000256" key="3">
    <source>
        <dbReference type="ARBA" id="ARBA00023128"/>
    </source>
</evidence>
<keyword evidence="3" id="KW-0496">Mitochondrion</keyword>
<dbReference type="GO" id="GO:0006412">
    <property type="term" value="P:translation"/>
    <property type="evidence" value="ECO:0007669"/>
    <property type="project" value="InterPro"/>
</dbReference>
<comment type="subcellular location">
    <subcellularLocation>
        <location evidence="1">Mitochondrion</location>
    </subcellularLocation>
</comment>
<dbReference type="GO" id="GO:0003735">
    <property type="term" value="F:structural constituent of ribosome"/>
    <property type="evidence" value="ECO:0007669"/>
    <property type="project" value="InterPro"/>
</dbReference>
<evidence type="ECO:0000256" key="1">
    <source>
        <dbReference type="ARBA" id="ARBA00004173"/>
    </source>
</evidence>
<keyword evidence="5" id="KW-1185">Reference proteome</keyword>
<evidence type="ECO:0000256" key="2">
    <source>
        <dbReference type="ARBA" id="ARBA00022980"/>
    </source>
</evidence>
<dbReference type="PANTHER" id="PTHR13014:SF3">
    <property type="entry name" value="LARGE RIBOSOMAL SUBUNIT PROTEIN ML65"/>
    <property type="match status" value="1"/>
</dbReference>
<keyword evidence="2" id="KW-0689">Ribosomal protein</keyword>
<name>A0A915HNV1_ROMCU</name>
<dbReference type="Proteomes" id="UP000887565">
    <property type="component" value="Unplaced"/>
</dbReference>
<dbReference type="InterPro" id="IPR010793">
    <property type="entry name" value="Ribosomal_mL37/mL65"/>
</dbReference>
<reference evidence="6" key="1">
    <citation type="submission" date="2022-11" db="UniProtKB">
        <authorList>
            <consortium name="WormBaseParasite"/>
        </authorList>
    </citation>
    <scope>IDENTIFICATION</scope>
</reference>
<organism evidence="5 6">
    <name type="scientific">Romanomermis culicivorax</name>
    <name type="common">Nematode worm</name>
    <dbReference type="NCBI Taxonomy" id="13658"/>
    <lineage>
        <taxon>Eukaryota</taxon>
        <taxon>Metazoa</taxon>
        <taxon>Ecdysozoa</taxon>
        <taxon>Nematoda</taxon>
        <taxon>Enoplea</taxon>
        <taxon>Dorylaimia</taxon>
        <taxon>Mermithida</taxon>
        <taxon>Mermithoidea</taxon>
        <taxon>Mermithidae</taxon>
        <taxon>Romanomermis</taxon>
    </lineage>
</organism>
<dbReference type="PANTHER" id="PTHR13014">
    <property type="entry name" value="MITOCHONDRIAL 28S RIBOSOMAL PROTEIN S30/P52 PRO-APOTOTIC PROTEIN"/>
    <property type="match status" value="1"/>
</dbReference>
<evidence type="ECO:0000256" key="4">
    <source>
        <dbReference type="ARBA" id="ARBA00023274"/>
    </source>
</evidence>
<dbReference type="WBParaSite" id="nRc.2.0.1.t03623-RA">
    <property type="protein sequence ID" value="nRc.2.0.1.t03623-RA"/>
    <property type="gene ID" value="nRc.2.0.1.g03623"/>
</dbReference>
<protein>
    <submittedName>
        <fullName evidence="6">Uncharacterized protein</fullName>
    </submittedName>
</protein>
<dbReference type="Pfam" id="PF07147">
    <property type="entry name" value="PDCD9"/>
    <property type="match status" value="1"/>
</dbReference>
<sequence>MDFLISNRCQLIVSANTANNTLKDLVFFGSLQLLKGYSNRNAAFIATVGKYERKNKEIRFFGIVGEDARSEIGDPSEFGHLMINSLKNSFENIRFWDAEPEELPEVFQSMAVSSCFSWLNGQAHYKGFTQYTDITYPFSTQAIFTDGRVWYFACYQLNTLDLLYNFDEQFKNDVENPVVRLDDYTNRKQEAFDLYSASGKTKMANLCWYDGPYDFYQTFDQKSGQFSDLNDHVLEKCLKFFKLAPKVREDAPILKPFLKVLEVVDKSDEELILKNMQETKDIKYST</sequence>
<evidence type="ECO:0000313" key="5">
    <source>
        <dbReference type="Proteomes" id="UP000887565"/>
    </source>
</evidence>
<dbReference type="GO" id="GO:0005762">
    <property type="term" value="C:mitochondrial large ribosomal subunit"/>
    <property type="evidence" value="ECO:0007669"/>
    <property type="project" value="TreeGrafter"/>
</dbReference>
<dbReference type="InterPro" id="IPR039982">
    <property type="entry name" value="Ribosomal_mL65"/>
</dbReference>
<accession>A0A915HNV1</accession>
<evidence type="ECO:0000313" key="6">
    <source>
        <dbReference type="WBParaSite" id="nRc.2.0.1.t03623-RA"/>
    </source>
</evidence>